<feature type="domain" description="PEX18/PEX21 C-terminal" evidence="11">
    <location>
        <begin position="270"/>
        <end position="322"/>
    </location>
</feature>
<name>A0A427YK83_9TREE</name>
<dbReference type="SUPFAM" id="SSF48452">
    <property type="entry name" value="TPR-like"/>
    <property type="match status" value="1"/>
</dbReference>
<sequence>MSPFRAPAFVSTSTTGGPDFFVTQHPHPRHQPPSVTNPISIGLIDLVCVLKNVGGRIDRDFSLQQDRLVSTPNTAGPSSHAFRPTAPRIASRPSVPPAQSSPAPFDLSSLRQHLSPPPAPLQSVARALVQAGGWADSFIPAETSRAASSAGQRAQSPHHAGPSPWQADFRNHVDSARSSPALPSLRQASSAPWQRPVHLPQYAPSPYQHYQQLPFVPGPAYHHSPPLPSIYSPQPNHPVQVGRPTSAPQETSTREESHHQEPLSQPQDLLARTAESLVNGVVADEHLAQNPKLAESKFMALMQAVAKGKVVVDEGEPSASEEVGEGARFVERSAGATGWTGDFLGHPSEATSTQAARAHEPAVSHVFDRAGPSAWATQFGDQEALVMRDARPTTQRRKSVHFDPVSEPASLGSGVPANLDEALSHTTAVPGAGTSWQEQGLDDDDFGEEAFMNFNGPMRVVREGRIGVGALEGWGALQNDWEVFSRGESGRQGLRGQEMGDRVERYLFQRANPYAQSGVRDDEMTGRESPTLKGVLELEAAVQDDPTDHEAWYALGLKQQENERDDAAILALSKVVQLAPEYRHAYLALAVSYTNEGAREAANTMLETWLDLGDGVSADEALTRREALSGGASAFGWQEGQRRLVDRLIDVARRNPEDVDADTQVALGVLFNSSEEYEKAEDCFLAALSARPDDWLLYNRLGATLANSGRSNEAIDYYHKALSLHPNFVRALFNLGISYINLAQYPLAAQRVLDALRLQHADATEGYATGKAGGVKGVTSDTLWTTLRNACLHMGRGDLVELASRKDITGFPLELAGVTQASA</sequence>
<evidence type="ECO:0000313" key="12">
    <source>
        <dbReference type="EMBL" id="RSH91514.1"/>
    </source>
</evidence>
<feature type="repeat" description="TPR" evidence="9">
    <location>
        <begin position="549"/>
        <end position="582"/>
    </location>
</feature>
<organism evidence="12 13">
    <name type="scientific">Saitozyma podzolica</name>
    <dbReference type="NCBI Taxonomy" id="1890683"/>
    <lineage>
        <taxon>Eukaryota</taxon>
        <taxon>Fungi</taxon>
        <taxon>Dikarya</taxon>
        <taxon>Basidiomycota</taxon>
        <taxon>Agaricomycotina</taxon>
        <taxon>Tremellomycetes</taxon>
        <taxon>Tremellales</taxon>
        <taxon>Trimorphomycetaceae</taxon>
        <taxon>Saitozyma</taxon>
    </lineage>
</organism>
<dbReference type="AlphaFoldDB" id="A0A427YK83"/>
<feature type="region of interest" description="Disordered" evidence="10">
    <location>
        <begin position="69"/>
        <end position="121"/>
    </location>
</feature>
<comment type="subcellular location">
    <subcellularLocation>
        <location evidence="2">Cytoplasm</location>
    </subcellularLocation>
    <subcellularLocation>
        <location evidence="1">Peroxisome</location>
    </subcellularLocation>
</comment>
<dbReference type="Proteomes" id="UP000279259">
    <property type="component" value="Unassembled WGS sequence"/>
</dbReference>
<evidence type="ECO:0000256" key="7">
    <source>
        <dbReference type="ARBA" id="ARBA00022843"/>
    </source>
</evidence>
<feature type="repeat" description="TPR" evidence="9">
    <location>
        <begin position="695"/>
        <end position="728"/>
    </location>
</feature>
<feature type="region of interest" description="Disordered" evidence="10">
    <location>
        <begin position="1"/>
        <end position="36"/>
    </location>
</feature>
<dbReference type="Pfam" id="PF25098">
    <property type="entry name" value="PEX18_PEX21_C"/>
    <property type="match status" value="1"/>
</dbReference>
<dbReference type="PROSITE" id="PS50293">
    <property type="entry name" value="TPR_REGION"/>
    <property type="match status" value="1"/>
</dbReference>
<dbReference type="PROSITE" id="PS50005">
    <property type="entry name" value="TPR"/>
    <property type="match status" value="3"/>
</dbReference>
<dbReference type="PANTHER" id="PTHR10130">
    <property type="entry name" value="PEROXISOMAL TARGETING SIGNAL 1 RECEPTOR PEX5"/>
    <property type="match status" value="1"/>
</dbReference>
<proteinExistence type="inferred from homology"/>
<dbReference type="SMART" id="SM00028">
    <property type="entry name" value="TPR"/>
    <property type="match status" value="4"/>
</dbReference>
<keyword evidence="6 9" id="KW-0802">TPR repeat</keyword>
<feature type="compositionally biased region" description="Low complexity" evidence="10">
    <location>
        <begin position="144"/>
        <end position="155"/>
    </location>
</feature>
<evidence type="ECO:0000256" key="8">
    <source>
        <dbReference type="ARBA" id="ARBA00023140"/>
    </source>
</evidence>
<protein>
    <recommendedName>
        <fullName evidence="11">PEX18/PEX21 C-terminal domain-containing protein</fullName>
    </recommendedName>
</protein>
<evidence type="ECO:0000256" key="10">
    <source>
        <dbReference type="SAM" id="MobiDB-lite"/>
    </source>
</evidence>
<keyword evidence="13" id="KW-1185">Reference proteome</keyword>
<dbReference type="GO" id="GO:0005052">
    <property type="term" value="F:peroxisome matrix targeting signal-1 binding"/>
    <property type="evidence" value="ECO:0007669"/>
    <property type="project" value="TreeGrafter"/>
</dbReference>
<keyword evidence="4" id="KW-0963">Cytoplasm</keyword>
<reference evidence="12 13" key="1">
    <citation type="submission" date="2018-11" db="EMBL/GenBank/DDBJ databases">
        <title>Genome sequence of Saitozyma podzolica DSM 27192.</title>
        <authorList>
            <person name="Aliyu H."/>
            <person name="Gorte O."/>
            <person name="Ochsenreither K."/>
        </authorList>
    </citation>
    <scope>NUCLEOTIDE SEQUENCE [LARGE SCALE GENOMIC DNA]</scope>
    <source>
        <strain evidence="12 13">DSM 27192</strain>
    </source>
</reference>
<dbReference type="GO" id="GO:0005829">
    <property type="term" value="C:cytosol"/>
    <property type="evidence" value="ECO:0007669"/>
    <property type="project" value="TreeGrafter"/>
</dbReference>
<keyword evidence="5" id="KW-0677">Repeat</keyword>
<gene>
    <name evidence="12" type="ORF">EHS25_009813</name>
</gene>
<feature type="repeat" description="TPR" evidence="9">
    <location>
        <begin position="661"/>
        <end position="694"/>
    </location>
</feature>
<dbReference type="Pfam" id="PF00515">
    <property type="entry name" value="TPR_1"/>
    <property type="match status" value="1"/>
</dbReference>
<accession>A0A427YK83</accession>
<dbReference type="Gene3D" id="1.25.40.10">
    <property type="entry name" value="Tetratricopeptide repeat domain"/>
    <property type="match status" value="1"/>
</dbReference>
<keyword evidence="8" id="KW-0576">Peroxisome</keyword>
<dbReference type="InterPro" id="IPR011990">
    <property type="entry name" value="TPR-like_helical_dom_sf"/>
</dbReference>
<evidence type="ECO:0000256" key="2">
    <source>
        <dbReference type="ARBA" id="ARBA00004496"/>
    </source>
</evidence>
<evidence type="ECO:0000256" key="6">
    <source>
        <dbReference type="ARBA" id="ARBA00022803"/>
    </source>
</evidence>
<dbReference type="Pfam" id="PF13181">
    <property type="entry name" value="TPR_8"/>
    <property type="match status" value="1"/>
</dbReference>
<dbReference type="GO" id="GO:0016560">
    <property type="term" value="P:protein import into peroxisome matrix, docking"/>
    <property type="evidence" value="ECO:0007669"/>
    <property type="project" value="TreeGrafter"/>
</dbReference>
<comment type="caution">
    <text evidence="12">The sequence shown here is derived from an EMBL/GenBank/DDBJ whole genome shotgun (WGS) entry which is preliminary data.</text>
</comment>
<evidence type="ECO:0000256" key="3">
    <source>
        <dbReference type="ARBA" id="ARBA00005348"/>
    </source>
</evidence>
<evidence type="ECO:0000256" key="5">
    <source>
        <dbReference type="ARBA" id="ARBA00022737"/>
    </source>
</evidence>
<feature type="region of interest" description="Disordered" evidence="10">
    <location>
        <begin position="214"/>
        <end position="266"/>
    </location>
</feature>
<evidence type="ECO:0000313" key="13">
    <source>
        <dbReference type="Proteomes" id="UP000279259"/>
    </source>
</evidence>
<dbReference type="PANTHER" id="PTHR10130:SF0">
    <property type="entry name" value="GH08708P"/>
    <property type="match status" value="1"/>
</dbReference>
<evidence type="ECO:0000259" key="11">
    <source>
        <dbReference type="Pfam" id="PF25098"/>
    </source>
</evidence>
<dbReference type="GO" id="GO:0005778">
    <property type="term" value="C:peroxisomal membrane"/>
    <property type="evidence" value="ECO:0007669"/>
    <property type="project" value="TreeGrafter"/>
</dbReference>
<evidence type="ECO:0000256" key="1">
    <source>
        <dbReference type="ARBA" id="ARBA00004275"/>
    </source>
</evidence>
<dbReference type="InterPro" id="IPR024111">
    <property type="entry name" value="PEX5/PEX5L"/>
</dbReference>
<dbReference type="EMBL" id="RSCD01000008">
    <property type="protein sequence ID" value="RSH91514.1"/>
    <property type="molecule type" value="Genomic_DNA"/>
</dbReference>
<evidence type="ECO:0000256" key="4">
    <source>
        <dbReference type="ARBA" id="ARBA00022490"/>
    </source>
</evidence>
<evidence type="ECO:0000256" key="9">
    <source>
        <dbReference type="PROSITE-ProRule" id="PRU00339"/>
    </source>
</evidence>
<comment type="similarity">
    <text evidence="3">Belongs to the peroxisomal targeting signal receptor family.</text>
</comment>
<feature type="region of interest" description="Disordered" evidence="10">
    <location>
        <begin position="143"/>
        <end position="197"/>
    </location>
</feature>
<dbReference type="InterPro" id="IPR019734">
    <property type="entry name" value="TPR_rpt"/>
</dbReference>
<feature type="compositionally biased region" description="Basic and acidic residues" evidence="10">
    <location>
        <begin position="252"/>
        <end position="261"/>
    </location>
</feature>
<feature type="compositionally biased region" description="Low complexity" evidence="10">
    <location>
        <begin position="90"/>
        <end position="104"/>
    </location>
</feature>
<keyword evidence="7" id="KW-0832">Ubl conjugation</keyword>
<dbReference type="OrthoDB" id="10006023at2759"/>
<dbReference type="STRING" id="1890683.A0A427YK83"/>
<dbReference type="InterPro" id="IPR056940">
    <property type="entry name" value="PEX18_PEX21_C"/>
</dbReference>